<evidence type="ECO:0000256" key="1">
    <source>
        <dbReference type="SAM" id="MobiDB-lite"/>
    </source>
</evidence>
<accession>A0ABU7F0U9</accession>
<keyword evidence="3" id="KW-1185">Reference proteome</keyword>
<reference evidence="2 3" key="1">
    <citation type="submission" date="2021-06" db="EMBL/GenBank/DDBJ databases">
        <authorList>
            <person name="Palmer J.M."/>
        </authorList>
    </citation>
    <scope>NUCLEOTIDE SEQUENCE [LARGE SCALE GENOMIC DNA]</scope>
    <source>
        <strain evidence="2 3">CL_MEX2019</strain>
        <tissue evidence="2">Muscle</tissue>
    </source>
</reference>
<evidence type="ECO:0000313" key="3">
    <source>
        <dbReference type="Proteomes" id="UP001352852"/>
    </source>
</evidence>
<organism evidence="2 3">
    <name type="scientific">Characodon lateralis</name>
    <dbReference type="NCBI Taxonomy" id="208331"/>
    <lineage>
        <taxon>Eukaryota</taxon>
        <taxon>Metazoa</taxon>
        <taxon>Chordata</taxon>
        <taxon>Craniata</taxon>
        <taxon>Vertebrata</taxon>
        <taxon>Euteleostomi</taxon>
        <taxon>Actinopterygii</taxon>
        <taxon>Neopterygii</taxon>
        <taxon>Teleostei</taxon>
        <taxon>Neoteleostei</taxon>
        <taxon>Acanthomorphata</taxon>
        <taxon>Ovalentaria</taxon>
        <taxon>Atherinomorphae</taxon>
        <taxon>Cyprinodontiformes</taxon>
        <taxon>Goodeidae</taxon>
        <taxon>Characodon</taxon>
    </lineage>
</organism>
<comment type="caution">
    <text evidence="2">The sequence shown here is derived from an EMBL/GenBank/DDBJ whole genome shotgun (WGS) entry which is preliminary data.</text>
</comment>
<protein>
    <submittedName>
        <fullName evidence="2">Uncharacterized protein</fullName>
    </submittedName>
</protein>
<feature type="region of interest" description="Disordered" evidence="1">
    <location>
        <begin position="1"/>
        <end position="25"/>
    </location>
</feature>
<proteinExistence type="predicted"/>
<dbReference type="EMBL" id="JAHUTJ010074156">
    <property type="protein sequence ID" value="MED6293073.1"/>
    <property type="molecule type" value="Genomic_DNA"/>
</dbReference>
<evidence type="ECO:0000313" key="2">
    <source>
        <dbReference type="EMBL" id="MED6293073.1"/>
    </source>
</evidence>
<sequence>MGVNSPLTEHNGTRRHSGSLGDIVSSGLHSPCRRIERLHCTPPGRMDGGRFERVKGEERENSTYVYASVLGERDGSGGDLVRRWGWGCFCPMPMDFFFCKVKK</sequence>
<feature type="compositionally biased region" description="Polar residues" evidence="1">
    <location>
        <begin position="1"/>
        <end position="10"/>
    </location>
</feature>
<dbReference type="Proteomes" id="UP001352852">
    <property type="component" value="Unassembled WGS sequence"/>
</dbReference>
<gene>
    <name evidence="2" type="ORF">CHARACLAT_007083</name>
</gene>
<name>A0ABU7F0U9_9TELE</name>